<feature type="compositionally biased region" description="Basic and acidic residues" evidence="3">
    <location>
        <begin position="1344"/>
        <end position="1364"/>
    </location>
</feature>
<evidence type="ECO:0000259" key="4">
    <source>
        <dbReference type="PROSITE" id="PS50234"/>
    </source>
</evidence>
<feature type="compositionally biased region" description="Basic and acidic residues" evidence="3">
    <location>
        <begin position="1279"/>
        <end position="1292"/>
    </location>
</feature>
<dbReference type="GO" id="GO:0000055">
    <property type="term" value="P:ribosomal large subunit export from nucleus"/>
    <property type="evidence" value="ECO:0007669"/>
    <property type="project" value="TreeGrafter"/>
</dbReference>
<feature type="compositionally biased region" description="Acidic residues" evidence="3">
    <location>
        <begin position="1064"/>
        <end position="1082"/>
    </location>
</feature>
<feature type="compositionally biased region" description="Basic and acidic residues" evidence="3">
    <location>
        <begin position="1022"/>
        <end position="1037"/>
    </location>
</feature>
<dbReference type="EMBL" id="MU825406">
    <property type="protein sequence ID" value="KAJ7391477.1"/>
    <property type="molecule type" value="Genomic_DNA"/>
</dbReference>
<keyword evidence="1" id="KW-0547">Nucleotide-binding</keyword>
<feature type="compositionally biased region" description="Basic and acidic residues" evidence="3">
    <location>
        <begin position="1420"/>
        <end position="1438"/>
    </location>
</feature>
<keyword evidence="6" id="KW-1185">Reference proteome</keyword>
<reference evidence="5" key="1">
    <citation type="submission" date="2023-01" db="EMBL/GenBank/DDBJ databases">
        <title>Genome assembly of the deep-sea coral Lophelia pertusa.</title>
        <authorList>
            <person name="Herrera S."/>
            <person name="Cordes E."/>
        </authorList>
    </citation>
    <scope>NUCLEOTIDE SEQUENCE</scope>
    <source>
        <strain evidence="5">USNM1676648</strain>
        <tissue evidence="5">Polyp</tissue>
    </source>
</reference>
<evidence type="ECO:0000256" key="3">
    <source>
        <dbReference type="SAM" id="MobiDB-lite"/>
    </source>
</evidence>
<evidence type="ECO:0000256" key="2">
    <source>
        <dbReference type="ARBA" id="ARBA00022840"/>
    </source>
</evidence>
<feature type="compositionally biased region" description="Acidic residues" evidence="3">
    <location>
        <begin position="1105"/>
        <end position="1119"/>
    </location>
</feature>
<dbReference type="GO" id="GO:0005634">
    <property type="term" value="C:nucleus"/>
    <property type="evidence" value="ECO:0007669"/>
    <property type="project" value="TreeGrafter"/>
</dbReference>
<comment type="caution">
    <text evidence="5">The sequence shown here is derived from an EMBL/GenBank/DDBJ whole genome shotgun (WGS) entry which is preliminary data.</text>
</comment>
<feature type="region of interest" description="Disordered" evidence="3">
    <location>
        <begin position="980"/>
        <end position="1534"/>
    </location>
</feature>
<dbReference type="InterPro" id="IPR036465">
    <property type="entry name" value="vWFA_dom_sf"/>
</dbReference>
<dbReference type="InterPro" id="IPR002035">
    <property type="entry name" value="VWF_A"/>
</dbReference>
<dbReference type="OrthoDB" id="5986896at2759"/>
<gene>
    <name evidence="5" type="primary">MDN1_1</name>
    <name evidence="5" type="ORF">OS493_018524</name>
</gene>
<protein>
    <submittedName>
        <fullName evidence="5">AAA ATPase midasin</fullName>
    </submittedName>
</protein>
<feature type="compositionally biased region" description="Polar residues" evidence="3">
    <location>
        <begin position="1328"/>
        <end position="1341"/>
    </location>
</feature>
<dbReference type="PANTHER" id="PTHR48103:SF2">
    <property type="entry name" value="MIDASIN"/>
    <property type="match status" value="1"/>
</dbReference>
<dbReference type="Proteomes" id="UP001163046">
    <property type="component" value="Unassembled WGS sequence"/>
</dbReference>
<dbReference type="GO" id="GO:0030687">
    <property type="term" value="C:preribosome, large subunit precursor"/>
    <property type="evidence" value="ECO:0007669"/>
    <property type="project" value="TreeGrafter"/>
</dbReference>
<feature type="compositionally biased region" description="Polar residues" evidence="3">
    <location>
        <begin position="1439"/>
        <end position="1449"/>
    </location>
</feature>
<feature type="compositionally biased region" description="Acidic residues" evidence="3">
    <location>
        <begin position="1509"/>
        <end position="1518"/>
    </location>
</feature>
<feature type="compositionally biased region" description="Acidic residues" evidence="3">
    <location>
        <begin position="1199"/>
        <end position="1275"/>
    </location>
</feature>
<dbReference type="CDD" id="cd01460">
    <property type="entry name" value="vWA_midasin"/>
    <property type="match status" value="1"/>
</dbReference>
<accession>A0A9X0A0Y9</accession>
<feature type="compositionally biased region" description="Low complexity" evidence="3">
    <location>
        <begin position="1188"/>
        <end position="1198"/>
    </location>
</feature>
<feature type="domain" description="VWFA" evidence="4">
    <location>
        <begin position="1665"/>
        <end position="1866"/>
    </location>
</feature>
<feature type="compositionally biased region" description="Polar residues" evidence="3">
    <location>
        <begin position="1365"/>
        <end position="1379"/>
    </location>
</feature>
<feature type="compositionally biased region" description="Acidic residues" evidence="3">
    <location>
        <begin position="840"/>
        <end position="849"/>
    </location>
</feature>
<feature type="compositionally biased region" description="Basic and acidic residues" evidence="3">
    <location>
        <begin position="1083"/>
        <end position="1104"/>
    </location>
</feature>
<dbReference type="GO" id="GO:0000027">
    <property type="term" value="P:ribosomal large subunit assembly"/>
    <property type="evidence" value="ECO:0007669"/>
    <property type="project" value="TreeGrafter"/>
</dbReference>
<dbReference type="GO" id="GO:0005524">
    <property type="term" value="F:ATP binding"/>
    <property type="evidence" value="ECO:0007669"/>
    <property type="project" value="UniProtKB-KW"/>
</dbReference>
<proteinExistence type="predicted"/>
<dbReference type="PANTHER" id="PTHR48103">
    <property type="entry name" value="MIDASIN-RELATED"/>
    <property type="match status" value="1"/>
</dbReference>
<dbReference type="Gene3D" id="3.40.50.410">
    <property type="entry name" value="von Willebrand factor, type A domain"/>
    <property type="match status" value="1"/>
</dbReference>
<evidence type="ECO:0000313" key="5">
    <source>
        <dbReference type="EMBL" id="KAJ7391477.1"/>
    </source>
</evidence>
<evidence type="ECO:0000256" key="1">
    <source>
        <dbReference type="ARBA" id="ARBA00022741"/>
    </source>
</evidence>
<feature type="compositionally biased region" description="Basic and acidic residues" evidence="3">
    <location>
        <begin position="1137"/>
        <end position="1153"/>
    </location>
</feature>
<keyword evidence="2" id="KW-0067">ATP-binding</keyword>
<feature type="compositionally biased region" description="Basic and acidic residues" evidence="3">
    <location>
        <begin position="1399"/>
        <end position="1413"/>
    </location>
</feature>
<sequence>MDHRLYSGSHVEDNLSRSHLLQSCILKGHFQIENGMKLKTHSQSGTSECNPFNIYHDSNIQEVVRVKPVLEDCKAYVHELLAEWPQHPTLLQLLVVIDRILSFPVTSPVMKVLTGLEVLLRKAQDWESNAAKYVSLKDHLDNVTHLIIQWRKMELKCWSSLLDVATVKVAGQASKWWFHIYNSLEQFRAREDEEAQEHNGCVPKGSELIEPLQRFIESSTLGEFASRIQMLFAFYKEMCYKEATTSNNEVKVSDVLWNLYSYYKQFIPCVEQSLQEIRKPIEKELKDFVKIAKWNDSNFWAMKQAADKSHHTLHKFVRKYESSLDEPIQKTLMNVKKTLSSPEDRKHETNERKGVQPEWFTSPADLKVYCDRGLQLVSTYEEYGVCLPSNQTRLAKLFQKMRQLSQQLMSQQEYTLLVMSLDEFTGDVIASSNELQALDVSNQPKEKQAEMRKHIQQRKRKSLSDLFKMLASLGVSYRKGLNLERQSTGKEAMLLAAVDEEALTRSVRLLSDRSPDLLHEVEQLLDGCCHHYHKSLARSAAFTVAMVTPSKELSIGDIDRCKGCSQHVLHVCYEQRKIIAQLSRNITSASVCLKQLTEAVTLPDDGMTSGRTPLPPQKDLEERTVQVMALLTHTAQVLQQMAILLKCCPSNGVSLQEWSPLPQTMLSPLAMSSADDALLTEITQTLEASIKKVQHLVKDIRPYAAISDHVLSNTSQDDRTAFIASWRQFRTVMDAFVKLESIAEVIDEILPKFTSKCCPVDKGLGRPLACLKNRILKECRDFDIWRTDMLTERDGQIPWNEEKIDEQGVITVNAFINDADFLNTSLLLAVQRLAKIAENSSEESAEEDKDASANKTDPDGNIENLQLQDGHLTTLLHQNLLSNINSLDINGVTKRISFLMSQLKVMADSTGLAANAHVQLSLTGFCTHLLGATIPLLHQYLNLSQNLFVNLLAAHRATSKLLSVLLSIFTDLASKGFCIPPEIEEGEGDGATEFEDIEGGGIGEGEGMKDVSDQIENEDQLEDAKQEGQEQDKKEENPQQEIPDEENGIEMSENFEGALHDMEAGEEDENEKSEDENDEESDVDKQMGEVDGQDTEKLDEKMWGDSDDEDEKEEEEQEMKEEKGSGAEAESQSQLVAKEDNKGSTDESKEKTDQQPGVDEEQNDEKLNQANEDEEGNLSDEGEEEQEGTGQQGQQEPPVTEEEPVNLDLPDDLQLDEEGNEGMEDQAEEMETEEFGGEETDSREPDDESAEQGDEQMDATKDEEEGQMEDEENTEGTEGNEKQDEGESPKDEDAVDENDQEDWRTKTDTQSQDDVQAVEDSGEGDGTGEQTDITAGQSESTEGSEEHGVGRAEAPDNEGHHGESRQSTVQATSDASQQSRQRKQMNRARSDRTLGSMDETTHKRLKTVDKTEQESGAEANETRSQDLFQHMRNEDPSSHDAQTLDSATADQAKEQENANFPEMHSDGEDEEEDSEMKTALLDENEELPTPDRPQQSRLPPPIKPKMTADNEDESEAAESEAREGDMETTDGGEMTAERLRSTYHSSEMALTFERLGISSLDPDKLRSDLEHQLAEWNNMDRGTAEEQHVAQEAWRKYELLTSSLSQELCEQLRLVLEPSLATKLKGDYRSGKRLNMRKVIPYIASQFRKDKIWLRRTKPSKRQYQIMLAVDDSSSMNDNHSKQLAFESLAVISNALTRLESGDLGVCSFGETVRLLHPFHEPFTDHSGARILQQFTFDQKKTKIAQLLDTCTSLMLSAHSRLQVSPRMRRDTSQLLLIVSDGRGIFLEGMETVQKAVRVAREANIFMVFVILDNPANKDSVLDIRVPIFHPGKLPEIKSYMEQFPFPFYIILRDINALPLTLSDALRQWFELVSSMD</sequence>
<feature type="compositionally biased region" description="Acidic residues" evidence="3">
    <location>
        <begin position="982"/>
        <end position="998"/>
    </location>
</feature>
<name>A0A9X0A0Y9_9CNID</name>
<evidence type="ECO:0000313" key="6">
    <source>
        <dbReference type="Proteomes" id="UP001163046"/>
    </source>
</evidence>
<dbReference type="SUPFAM" id="SSF53300">
    <property type="entry name" value="vWA-like"/>
    <property type="match status" value="1"/>
</dbReference>
<dbReference type="PROSITE" id="PS50234">
    <property type="entry name" value="VWFA"/>
    <property type="match status" value="1"/>
</dbReference>
<feature type="compositionally biased region" description="Acidic residues" evidence="3">
    <location>
        <begin position="1171"/>
        <end position="1187"/>
    </location>
</feature>
<dbReference type="FunFam" id="3.40.50.410:FF:000028">
    <property type="entry name" value="Midasin"/>
    <property type="match status" value="1"/>
</dbReference>
<organism evidence="5 6">
    <name type="scientific">Desmophyllum pertusum</name>
    <dbReference type="NCBI Taxonomy" id="174260"/>
    <lineage>
        <taxon>Eukaryota</taxon>
        <taxon>Metazoa</taxon>
        <taxon>Cnidaria</taxon>
        <taxon>Anthozoa</taxon>
        <taxon>Hexacorallia</taxon>
        <taxon>Scleractinia</taxon>
        <taxon>Caryophylliina</taxon>
        <taxon>Caryophylliidae</taxon>
        <taxon>Desmophyllum</taxon>
    </lineage>
</organism>
<feature type="region of interest" description="Disordered" evidence="3">
    <location>
        <begin position="839"/>
        <end position="863"/>
    </location>
</feature>